<feature type="compositionally biased region" description="Low complexity" evidence="5">
    <location>
        <begin position="69"/>
        <end position="79"/>
    </location>
</feature>
<reference evidence="7" key="2">
    <citation type="submission" date="2020-11" db="EMBL/GenBank/DDBJ databases">
        <authorList>
            <person name="Cecchin M."/>
            <person name="Marcolungo L."/>
            <person name="Rossato M."/>
            <person name="Girolomoni L."/>
            <person name="Cosentino E."/>
            <person name="Cuine S."/>
            <person name="Li-Beisson Y."/>
            <person name="Delledonne M."/>
            <person name="Ballottari M."/>
        </authorList>
    </citation>
    <scope>NUCLEOTIDE SEQUENCE</scope>
    <source>
        <strain evidence="7">211/11P</strain>
        <tissue evidence="7">Whole cell</tissue>
    </source>
</reference>
<keyword evidence="3 6" id="KW-1133">Transmembrane helix</keyword>
<feature type="transmembrane region" description="Helical" evidence="6">
    <location>
        <begin position="305"/>
        <end position="326"/>
    </location>
</feature>
<evidence type="ECO:0000256" key="2">
    <source>
        <dbReference type="ARBA" id="ARBA00022692"/>
    </source>
</evidence>
<evidence type="ECO:0000256" key="4">
    <source>
        <dbReference type="ARBA" id="ARBA00023136"/>
    </source>
</evidence>
<evidence type="ECO:0000256" key="5">
    <source>
        <dbReference type="SAM" id="MobiDB-lite"/>
    </source>
</evidence>
<accession>A0A9D4TFH1</accession>
<gene>
    <name evidence="7" type="ORF">D9Q98_009629</name>
</gene>
<comment type="subcellular location">
    <subcellularLocation>
        <location evidence="1">Membrane</location>
        <topology evidence="1">Multi-pass membrane protein</topology>
    </subcellularLocation>
</comment>
<feature type="transmembrane region" description="Helical" evidence="6">
    <location>
        <begin position="371"/>
        <end position="389"/>
    </location>
</feature>
<keyword evidence="2 6" id="KW-0812">Transmembrane</keyword>
<feature type="transmembrane region" description="Helical" evidence="6">
    <location>
        <begin position="346"/>
        <end position="365"/>
    </location>
</feature>
<dbReference type="PANTHER" id="PTHR30238:SF0">
    <property type="entry name" value="THYLAKOID MEMBRANE PROTEIN TERC, CHLOROPLASTIC"/>
    <property type="match status" value="1"/>
</dbReference>
<feature type="transmembrane region" description="Helical" evidence="6">
    <location>
        <begin position="219"/>
        <end position="236"/>
    </location>
</feature>
<dbReference type="OrthoDB" id="417520at2759"/>
<dbReference type="Proteomes" id="UP001055712">
    <property type="component" value="Unassembled WGS sequence"/>
</dbReference>
<dbReference type="Pfam" id="PF03741">
    <property type="entry name" value="TerC"/>
    <property type="match status" value="1"/>
</dbReference>
<dbReference type="PANTHER" id="PTHR30238">
    <property type="entry name" value="MEMBRANE BOUND PREDICTED REDOX MODULATOR"/>
    <property type="match status" value="1"/>
</dbReference>
<dbReference type="EMBL" id="SIDB01000013">
    <property type="protein sequence ID" value="KAI3424275.1"/>
    <property type="molecule type" value="Genomic_DNA"/>
</dbReference>
<feature type="transmembrane region" description="Helical" evidence="6">
    <location>
        <begin position="279"/>
        <end position="299"/>
    </location>
</feature>
<evidence type="ECO:0000313" key="7">
    <source>
        <dbReference type="EMBL" id="KAI3424275.1"/>
    </source>
</evidence>
<keyword evidence="4 6" id="KW-0472">Membrane</keyword>
<feature type="region of interest" description="Disordered" evidence="5">
    <location>
        <begin position="43"/>
        <end position="104"/>
    </location>
</feature>
<evidence type="ECO:0000256" key="3">
    <source>
        <dbReference type="ARBA" id="ARBA00022989"/>
    </source>
</evidence>
<comment type="caution">
    <text evidence="7">The sequence shown here is derived from an EMBL/GenBank/DDBJ whole genome shotgun (WGS) entry which is preliminary data.</text>
</comment>
<organism evidence="7 8">
    <name type="scientific">Chlorella vulgaris</name>
    <name type="common">Green alga</name>
    <dbReference type="NCBI Taxonomy" id="3077"/>
    <lineage>
        <taxon>Eukaryota</taxon>
        <taxon>Viridiplantae</taxon>
        <taxon>Chlorophyta</taxon>
        <taxon>core chlorophytes</taxon>
        <taxon>Trebouxiophyceae</taxon>
        <taxon>Chlorellales</taxon>
        <taxon>Chlorellaceae</taxon>
        <taxon>Chlorella clade</taxon>
        <taxon>Chlorella</taxon>
    </lineage>
</organism>
<dbReference type="InterPro" id="IPR005496">
    <property type="entry name" value="Integral_membrane_TerC"/>
</dbReference>
<dbReference type="GO" id="GO:0016020">
    <property type="term" value="C:membrane"/>
    <property type="evidence" value="ECO:0007669"/>
    <property type="project" value="UniProtKB-SubCell"/>
</dbReference>
<feature type="transmembrane region" description="Helical" evidence="6">
    <location>
        <begin position="159"/>
        <end position="180"/>
    </location>
</feature>
<dbReference type="NCBIfam" id="TIGR03718">
    <property type="entry name" value="R_switched_Alx"/>
    <property type="match status" value="1"/>
</dbReference>
<evidence type="ECO:0000256" key="6">
    <source>
        <dbReference type="SAM" id="Phobius"/>
    </source>
</evidence>
<keyword evidence="8" id="KW-1185">Reference proteome</keyword>
<feature type="transmembrane region" description="Helical" evidence="6">
    <location>
        <begin position="128"/>
        <end position="147"/>
    </location>
</feature>
<dbReference type="InterPro" id="IPR022369">
    <property type="entry name" value="Integral_membrane_TerC_rswitch"/>
</dbReference>
<name>A0A9D4TFH1_CHLVU</name>
<sequence length="398" mass="42363">MRLARCSAATAAPAGRFVTAAGARGTQHGNLASPAHTLQHNCASSQRASQTGTPLGVAGRCKRQRHNAARPGPAGAVRAQTRPDALASRDDLPPSPPSLPPPEEEATVIEEIDFLEVKEPIVEERAEGAAATVIAALVFGAGVWGVLGEQKGAEFFAGYLLEQSLSVDNLFVFILVFKYFKTPVEYQSKVLTYGIATAAVLRLVLIVVGVDIVERFEPVLLLFAAILLVSSFKLLLGSEDDEEEDLSENKIVQFVRSIVTFSDAYDGDKFFTVQNGVRVATPLLLVLLVVELSDVVFAVDSIPAVFGVTLDPFIVYSSNIFAILSLRGLYSFVSTVMKELRFLDKAVALVLGFVGGKILADFVGYHVPTDWSLGIVASILGVGVGASLLSPGTKADAE</sequence>
<evidence type="ECO:0000256" key="1">
    <source>
        <dbReference type="ARBA" id="ARBA00004141"/>
    </source>
</evidence>
<proteinExistence type="predicted"/>
<feature type="transmembrane region" description="Helical" evidence="6">
    <location>
        <begin position="192"/>
        <end position="213"/>
    </location>
</feature>
<evidence type="ECO:0000313" key="8">
    <source>
        <dbReference type="Proteomes" id="UP001055712"/>
    </source>
</evidence>
<reference evidence="7" key="1">
    <citation type="journal article" date="2019" name="Plant J.">
        <title>Chlorella vulgaris genome assembly and annotation reveals the molecular basis for metabolic acclimation to high light conditions.</title>
        <authorList>
            <person name="Cecchin M."/>
            <person name="Marcolungo L."/>
            <person name="Rossato M."/>
            <person name="Girolomoni L."/>
            <person name="Cosentino E."/>
            <person name="Cuine S."/>
            <person name="Li-Beisson Y."/>
            <person name="Delledonne M."/>
            <person name="Ballottari M."/>
        </authorList>
    </citation>
    <scope>NUCLEOTIDE SEQUENCE</scope>
    <source>
        <strain evidence="7">211/11P</strain>
    </source>
</reference>
<protein>
    <submittedName>
        <fullName evidence="7">Uncharacterized protein</fullName>
    </submittedName>
</protein>
<dbReference type="AlphaFoldDB" id="A0A9D4TFH1"/>
<feature type="compositionally biased region" description="Polar residues" evidence="5">
    <location>
        <begin position="43"/>
        <end position="53"/>
    </location>
</feature>